<dbReference type="Gene3D" id="3.40.50.300">
    <property type="entry name" value="P-loop containing nucleotide triphosphate hydrolases"/>
    <property type="match status" value="1"/>
</dbReference>
<feature type="region of interest" description="Disordered" evidence="1">
    <location>
        <begin position="373"/>
        <end position="402"/>
    </location>
</feature>
<reference evidence="2 3" key="1">
    <citation type="submission" date="2019-05" db="EMBL/GenBank/DDBJ databases">
        <authorList>
            <person name="Narsing Rao M.P."/>
            <person name="Li W.J."/>
        </authorList>
    </citation>
    <scope>NUCLEOTIDE SEQUENCE [LARGE SCALE GENOMIC DNA]</scope>
    <source>
        <strain evidence="2 3">SYSU_K30003</strain>
    </source>
</reference>
<feature type="compositionally biased region" description="Basic and acidic residues" evidence="1">
    <location>
        <begin position="320"/>
        <end position="331"/>
    </location>
</feature>
<feature type="compositionally biased region" description="Basic and acidic residues" evidence="1">
    <location>
        <begin position="224"/>
        <end position="244"/>
    </location>
</feature>
<protein>
    <submittedName>
        <fullName evidence="2">Uncharacterized protein</fullName>
    </submittedName>
</protein>
<dbReference type="Proteomes" id="UP000309676">
    <property type="component" value="Unassembled WGS sequence"/>
</dbReference>
<evidence type="ECO:0000256" key="1">
    <source>
        <dbReference type="SAM" id="MobiDB-lite"/>
    </source>
</evidence>
<dbReference type="InterPro" id="IPR027417">
    <property type="entry name" value="P-loop_NTPase"/>
</dbReference>
<feature type="region of interest" description="Disordered" evidence="1">
    <location>
        <begin position="307"/>
        <end position="349"/>
    </location>
</feature>
<gene>
    <name evidence="2" type="ORF">FE782_01765</name>
</gene>
<comment type="caution">
    <text evidence="2">The sequence shown here is derived from an EMBL/GenBank/DDBJ whole genome shotgun (WGS) entry which is preliminary data.</text>
</comment>
<feature type="region of interest" description="Disordered" evidence="1">
    <location>
        <begin position="197"/>
        <end position="258"/>
    </location>
</feature>
<proteinExistence type="predicted"/>
<evidence type="ECO:0000313" key="2">
    <source>
        <dbReference type="EMBL" id="TLS54096.1"/>
    </source>
</evidence>
<dbReference type="EMBL" id="VCIW01000001">
    <property type="protein sequence ID" value="TLS54096.1"/>
    <property type="molecule type" value="Genomic_DNA"/>
</dbReference>
<sequence length="1900" mass="215467">MKQNNNLLLLLQRVELHAKEAKEALAAALERLEAGFLPDDAAARALPALKESYQAVLDAAKAVPTWNDKYEGTIGALTGWLTVELEEAKKFEEAYKLLRQVRLLADPEPEWWAPLLEESKRKLDAFRVEPEPAALTASFWSAVYRLTIPEVLDNEELTDELRDEVQRYNRDVEKALFRNKIQFVPVAETVEEAKVSVGEAPASEASTERRPDADLVPASKPKKPSQEQEQEPKSKRESHSRSGRDEEDEARLEPALVRDPLRTFKEQLKQRPLDISLRLPKGEELLLPKASGPAAEVKATFKKQAYPTKAVPSVAAGEGGTDRPEPEHESEPAVEFEPEPKPEPELVADPQPVRQGKADIASVASTAEAEAAYKETAAGSSETLPPKPPVTPKKSAPAPDKPMAAVEKVVPLRKAGTADAARFNDRIWSLMKEGHLEAAYRMASLAEAECGPGSIRPNSALLRAVLIGAPLRSATGELSRALRNELNDQFPVLQQAIEEDSAMRLLLAAATLAPTLFAPTTGAPMLLQQIPLYGLERLETIRDKVVRFSSENMGLSSYAISQIQSASSWEDELARLRKEVQAWLQQAYIATTCFQPATDVWRYWVREPQGAVFQLLQPILHEEVDIDEEALFAFAERFADQGGFVVEVDKTDSQILGRTRGSNIRSKAIVQLRNKSDAALQFYHRWYELASRRTNGASGYRQKQIDDLRSNLNTLLPAACEEVVAYAAAQSTERASIAATILTNALDGLHQLIRNSDARHINEPQLHAALNASLVRSDAPLDPDSWEPLAPVEEAHIDQIVSRSEWGWQELFEYFLEFQDLGAARRVLDNVPQEEKDEAGAIDAAMQALQERLYQHREAMQRTHDYSVKQIEQAYGFTWISENERFNLIDELEELQGRIKEMERFVEPRARLRDIDVHLNAKREEKVEHFLQTLGEAGIDVSNERFGRFRAVLDKGDIPTADEYLNYFRENNELPEIEERHNYFSDFFEDKYEALYKFSVEGNGRSANYVIENVKNRGSLGPISLNLNQVSSKQAQNASNMMAAWYAMKTKKTTSPQTAAQAKIILEQLGFIVKSVTVKQRANVHYFEAECNPIIDAIRCPLPAFGSEANGKYRIFCFWDRETSDHILESIGETHGQAATIAFHFGRMTAAKARELANKCRERRRTALIVDELLMFYLCGVRNDRMPVLFQCALPFTYIEPYTSQPGVVAPEMFFGRKREIQLIMNRQAGFIYGGRQLGKTALLREAERQFHRPEDGNHAYWIDLQGTDLTEIDYIWNVVGERLSSAGILQRKSKWNHKVLEEIKQWLDADDQRNILLLLDESDRFLELDGKDFLGGGNKAGDDRVGFHRCRLLKNLMDVTRRRFHVVFAGLHNVQRTTRNENNPLAHFGAALCIGPLHEEWTTARDLVTLPMQLGGYGFESEDLVTRILSQTNYYPSLIQLYCKQLLYHVLDRRAGFDPKRCPPFKLNGKHIDRAYEDKDLRREISQRINWTLQLDDRYEVIAYSIAHEALDKRWVYNEGFKVAQIREFATAWWPEGLAELNMDDFRILLGEMVGLGILRETSSGGFTLRSLSLASLMGSEEIIEEKLTRSRTKATVYEPALYRPTIGAEADGIPYKRSVLTVQQAELLRNHLISIVHGTAASGLDDMKDSLPKAGVSSSVVIGEETTTLQDFDKQLQKIAKKTTDTPVYVLVSHTSCWSEKWIEAAQKLMAKQKPLQKLLHIVFVSDPGQTWSLEKDEAVLELLDSVPQLSLSPWHDSMVKKWMDEQNLDTVSDTNMAKLMDTTGYWPKLLYDYRAAKRSKARSSMTQLEERFQDKEWVVRTWQDFGLREEIKTMMQLLAADGNATLSQLADDEFPKEMVRRYMRWAEKICLVRMNGKDAWVMDPFVRRLVNAEERMG</sequence>
<dbReference type="RefSeq" id="WP_138191870.1">
    <property type="nucleotide sequence ID" value="NZ_VCIW01000001.1"/>
</dbReference>
<dbReference type="SUPFAM" id="SSF52540">
    <property type="entry name" value="P-loop containing nucleoside triphosphate hydrolases"/>
    <property type="match status" value="1"/>
</dbReference>
<name>A0A5R9GHX1_9BACL</name>
<organism evidence="2 3">
    <name type="scientific">Paenibacillus antri</name>
    <dbReference type="NCBI Taxonomy" id="2582848"/>
    <lineage>
        <taxon>Bacteria</taxon>
        <taxon>Bacillati</taxon>
        <taxon>Bacillota</taxon>
        <taxon>Bacilli</taxon>
        <taxon>Bacillales</taxon>
        <taxon>Paenibacillaceae</taxon>
        <taxon>Paenibacillus</taxon>
    </lineage>
</organism>
<accession>A0A5R9GHX1</accession>
<evidence type="ECO:0000313" key="3">
    <source>
        <dbReference type="Proteomes" id="UP000309676"/>
    </source>
</evidence>
<keyword evidence="3" id="KW-1185">Reference proteome</keyword>
<dbReference type="OrthoDB" id="6951663at2"/>